<proteinExistence type="predicted"/>
<dbReference type="EMBL" id="JADOUF010000001">
    <property type="protein sequence ID" value="MBG6140520.1"/>
    <property type="molecule type" value="Genomic_DNA"/>
</dbReference>
<organism evidence="1 2">
    <name type="scientific">Longispora fulva</name>
    <dbReference type="NCBI Taxonomy" id="619741"/>
    <lineage>
        <taxon>Bacteria</taxon>
        <taxon>Bacillati</taxon>
        <taxon>Actinomycetota</taxon>
        <taxon>Actinomycetes</taxon>
        <taxon>Micromonosporales</taxon>
        <taxon>Micromonosporaceae</taxon>
        <taxon>Longispora</taxon>
    </lineage>
</organism>
<gene>
    <name evidence="1" type="ORF">IW245_006714</name>
</gene>
<protein>
    <recommendedName>
        <fullName evidence="3">Helix-turn-helix domain-containing protein</fullName>
    </recommendedName>
</protein>
<name>A0A8J7KJK8_9ACTN</name>
<dbReference type="RefSeq" id="WP_197007057.1">
    <property type="nucleotide sequence ID" value="NZ_BONS01000005.1"/>
</dbReference>
<evidence type="ECO:0000313" key="2">
    <source>
        <dbReference type="Proteomes" id="UP000622552"/>
    </source>
</evidence>
<evidence type="ECO:0008006" key="3">
    <source>
        <dbReference type="Google" id="ProtNLM"/>
    </source>
</evidence>
<dbReference type="AlphaFoldDB" id="A0A8J7KJK8"/>
<keyword evidence="2" id="KW-1185">Reference proteome</keyword>
<reference evidence="1" key="1">
    <citation type="submission" date="2020-11" db="EMBL/GenBank/DDBJ databases">
        <title>Sequencing the genomes of 1000 actinobacteria strains.</title>
        <authorList>
            <person name="Klenk H.-P."/>
        </authorList>
    </citation>
    <scope>NUCLEOTIDE SEQUENCE</scope>
    <source>
        <strain evidence="1">DSM 45356</strain>
    </source>
</reference>
<dbReference type="Proteomes" id="UP000622552">
    <property type="component" value="Unassembled WGS sequence"/>
</dbReference>
<sequence length="83" mass="9278">MTAPEMPKTWPVEVIAKQLGVSARWLADECRAERVEHVHLGGKRSFTLEQARALVARSTVVPAAVAKREADKARVQRQRRSST</sequence>
<accession>A0A8J7KJK8</accession>
<comment type="caution">
    <text evidence="1">The sequence shown here is derived from an EMBL/GenBank/DDBJ whole genome shotgun (WGS) entry which is preliminary data.</text>
</comment>
<evidence type="ECO:0000313" key="1">
    <source>
        <dbReference type="EMBL" id="MBG6140520.1"/>
    </source>
</evidence>